<sequence length="112" mass="12533">MKQPAVHLSGSPTVAEGTVYVLSVASPFASEEWLDQCIDPFAPRIRGVYVRPDIKFIRCGPLLYIPLCPQYRKKDVHKHTCSAKHNLPLTHTCPADNKAQAQGWHWVNSSPL</sequence>
<reference evidence="1" key="1">
    <citation type="submission" date="2021-01" db="EMBL/GenBank/DDBJ databases">
        <authorList>
            <person name="Corre E."/>
            <person name="Pelletier E."/>
            <person name="Niang G."/>
            <person name="Scheremetjew M."/>
            <person name="Finn R."/>
            <person name="Kale V."/>
            <person name="Holt S."/>
            <person name="Cochrane G."/>
            <person name="Meng A."/>
            <person name="Brown T."/>
            <person name="Cohen L."/>
        </authorList>
    </citation>
    <scope>NUCLEOTIDE SEQUENCE</scope>
    <source>
        <strain evidence="1">CCMP1594</strain>
    </source>
</reference>
<name>A0A7S4LC62_9EUGL</name>
<gene>
    <name evidence="1" type="ORF">EGYM00163_LOCUS30874</name>
</gene>
<protein>
    <submittedName>
        <fullName evidence="1">Uncharacterized protein</fullName>
    </submittedName>
</protein>
<accession>A0A7S4LC62</accession>
<evidence type="ECO:0000313" key="1">
    <source>
        <dbReference type="EMBL" id="CAE0819704.1"/>
    </source>
</evidence>
<dbReference type="EMBL" id="HBJA01088666">
    <property type="protein sequence ID" value="CAE0819704.1"/>
    <property type="molecule type" value="Transcribed_RNA"/>
</dbReference>
<organism evidence="1">
    <name type="scientific">Eutreptiella gymnastica</name>
    <dbReference type="NCBI Taxonomy" id="73025"/>
    <lineage>
        <taxon>Eukaryota</taxon>
        <taxon>Discoba</taxon>
        <taxon>Euglenozoa</taxon>
        <taxon>Euglenida</taxon>
        <taxon>Spirocuta</taxon>
        <taxon>Euglenophyceae</taxon>
        <taxon>Eutreptiales</taxon>
        <taxon>Eutreptiaceae</taxon>
        <taxon>Eutreptiella</taxon>
    </lineage>
</organism>
<proteinExistence type="predicted"/>
<dbReference type="AlphaFoldDB" id="A0A7S4LC62"/>